<dbReference type="NCBIfam" id="TIGR02594">
    <property type="entry name" value="TIGR02594 family protein"/>
    <property type="match status" value="1"/>
</dbReference>
<dbReference type="RefSeq" id="WP_175310552.1">
    <property type="nucleotide sequence ID" value="NZ_CBCRYR010000013.1"/>
</dbReference>
<name>A0A7Y6EE14_9SPHN</name>
<protein>
    <submittedName>
        <fullName evidence="1">TIGR02594 family protein</fullName>
    </submittedName>
</protein>
<proteinExistence type="predicted"/>
<dbReference type="InterPro" id="IPR013423">
    <property type="entry name" value="CHP02594"/>
</dbReference>
<evidence type="ECO:0000313" key="1">
    <source>
        <dbReference type="EMBL" id="NUU45769.1"/>
    </source>
</evidence>
<accession>A0A7Y6EE14</accession>
<reference evidence="1 2" key="1">
    <citation type="submission" date="2020-05" db="EMBL/GenBank/DDBJ databases">
        <title>Genome Sequencing of Type Strains.</title>
        <authorList>
            <person name="Lemaire J.F."/>
            <person name="Inderbitzin P."/>
            <person name="Gregorio O.A."/>
            <person name="Collins S.B."/>
            <person name="Wespe N."/>
            <person name="Knight-Connoni V."/>
        </authorList>
    </citation>
    <scope>NUCLEOTIDE SEQUENCE [LARGE SCALE GENOMIC DNA]</scope>
    <source>
        <strain evidence="1 2">DSM 100049</strain>
    </source>
</reference>
<gene>
    <name evidence="1" type="ORF">HP438_02095</name>
</gene>
<dbReference type="EMBL" id="JABMCH010000046">
    <property type="protein sequence ID" value="NUU45769.1"/>
    <property type="molecule type" value="Genomic_DNA"/>
</dbReference>
<dbReference type="AlphaFoldDB" id="A0A7Y6EE14"/>
<keyword evidence="2" id="KW-1185">Reference proteome</keyword>
<dbReference type="Proteomes" id="UP000536441">
    <property type="component" value="Unassembled WGS sequence"/>
</dbReference>
<comment type="caution">
    <text evidence="1">The sequence shown here is derived from an EMBL/GenBank/DDBJ whole genome shotgun (WGS) entry which is preliminary data.</text>
</comment>
<organism evidence="1 2">
    <name type="scientific">Sphingomonas zeae</name>
    <dbReference type="NCBI Taxonomy" id="1646122"/>
    <lineage>
        <taxon>Bacteria</taxon>
        <taxon>Pseudomonadati</taxon>
        <taxon>Pseudomonadota</taxon>
        <taxon>Alphaproteobacteria</taxon>
        <taxon>Sphingomonadales</taxon>
        <taxon>Sphingomonadaceae</taxon>
        <taxon>Sphingomonas</taxon>
    </lineage>
</organism>
<sequence length="180" mass="19383">MDLGNYGWLTRVDPLPRMVAETLKIFGTQEKLGSGDNPVILEWAQEVGGNVAQSYPADSIPWCGLTMAVVARRAGKTPPVNPLWALNWRNFGQPSGQPDLGDVIVFTRNGGGHVGLYVGEDATDYHVLGGNQGDKVCILAYSKERFLEARKPLYMNAPATAVPILLDSKGNRAADAFAVA</sequence>
<evidence type="ECO:0000313" key="2">
    <source>
        <dbReference type="Proteomes" id="UP000536441"/>
    </source>
</evidence>